<feature type="region of interest" description="Disordered" evidence="1">
    <location>
        <begin position="1"/>
        <end position="36"/>
    </location>
</feature>
<evidence type="ECO:0000313" key="2">
    <source>
        <dbReference type="EMBL" id="KAH9361151.1"/>
    </source>
</evidence>
<evidence type="ECO:0000256" key="1">
    <source>
        <dbReference type="SAM" id="MobiDB-lite"/>
    </source>
</evidence>
<proteinExistence type="predicted"/>
<organism evidence="2 3">
    <name type="scientific">Haemaphysalis longicornis</name>
    <name type="common">Bush tick</name>
    <dbReference type="NCBI Taxonomy" id="44386"/>
    <lineage>
        <taxon>Eukaryota</taxon>
        <taxon>Metazoa</taxon>
        <taxon>Ecdysozoa</taxon>
        <taxon>Arthropoda</taxon>
        <taxon>Chelicerata</taxon>
        <taxon>Arachnida</taxon>
        <taxon>Acari</taxon>
        <taxon>Parasitiformes</taxon>
        <taxon>Ixodida</taxon>
        <taxon>Ixodoidea</taxon>
        <taxon>Ixodidae</taxon>
        <taxon>Haemaphysalinae</taxon>
        <taxon>Haemaphysalis</taxon>
    </lineage>
</organism>
<dbReference type="Proteomes" id="UP000821853">
    <property type="component" value="Chromosome 1"/>
</dbReference>
<keyword evidence="3" id="KW-1185">Reference proteome</keyword>
<dbReference type="EMBL" id="JABSTR010000001">
    <property type="protein sequence ID" value="KAH9361151.1"/>
    <property type="molecule type" value="Genomic_DNA"/>
</dbReference>
<reference evidence="2 3" key="1">
    <citation type="journal article" date="2020" name="Cell">
        <title>Large-Scale Comparative Analyses of Tick Genomes Elucidate Their Genetic Diversity and Vector Capacities.</title>
        <authorList>
            <consortium name="Tick Genome and Microbiome Consortium (TIGMIC)"/>
            <person name="Jia N."/>
            <person name="Wang J."/>
            <person name="Shi W."/>
            <person name="Du L."/>
            <person name="Sun Y."/>
            <person name="Zhan W."/>
            <person name="Jiang J.F."/>
            <person name="Wang Q."/>
            <person name="Zhang B."/>
            <person name="Ji P."/>
            <person name="Bell-Sakyi L."/>
            <person name="Cui X.M."/>
            <person name="Yuan T.T."/>
            <person name="Jiang B.G."/>
            <person name="Yang W.F."/>
            <person name="Lam T.T."/>
            <person name="Chang Q.C."/>
            <person name="Ding S.J."/>
            <person name="Wang X.J."/>
            <person name="Zhu J.G."/>
            <person name="Ruan X.D."/>
            <person name="Zhao L."/>
            <person name="Wei J.T."/>
            <person name="Ye R.Z."/>
            <person name="Que T.C."/>
            <person name="Du C.H."/>
            <person name="Zhou Y.H."/>
            <person name="Cheng J.X."/>
            <person name="Dai P.F."/>
            <person name="Guo W.B."/>
            <person name="Han X.H."/>
            <person name="Huang E.J."/>
            <person name="Li L.F."/>
            <person name="Wei W."/>
            <person name="Gao Y.C."/>
            <person name="Liu J.Z."/>
            <person name="Shao H.Z."/>
            <person name="Wang X."/>
            <person name="Wang C.C."/>
            <person name="Yang T.C."/>
            <person name="Huo Q.B."/>
            <person name="Li W."/>
            <person name="Chen H.Y."/>
            <person name="Chen S.E."/>
            <person name="Zhou L.G."/>
            <person name="Ni X.B."/>
            <person name="Tian J.H."/>
            <person name="Sheng Y."/>
            <person name="Liu T."/>
            <person name="Pan Y.S."/>
            <person name="Xia L.Y."/>
            <person name="Li J."/>
            <person name="Zhao F."/>
            <person name="Cao W.C."/>
        </authorList>
    </citation>
    <scope>NUCLEOTIDE SEQUENCE [LARGE SCALE GENOMIC DNA]</scope>
    <source>
        <strain evidence="2">HaeL-2018</strain>
    </source>
</reference>
<gene>
    <name evidence="2" type="ORF">HPB48_003013</name>
</gene>
<dbReference type="AlphaFoldDB" id="A0A9J6FEK7"/>
<evidence type="ECO:0000313" key="3">
    <source>
        <dbReference type="Proteomes" id="UP000821853"/>
    </source>
</evidence>
<comment type="caution">
    <text evidence="2">The sequence shown here is derived from an EMBL/GenBank/DDBJ whole genome shotgun (WGS) entry which is preliminary data.</text>
</comment>
<dbReference type="VEuPathDB" id="VectorBase:HLOH_042720"/>
<protein>
    <submittedName>
        <fullName evidence="2">Uncharacterized protein</fullName>
    </submittedName>
</protein>
<accession>A0A9J6FEK7</accession>
<sequence length="192" mass="21714">MKERRVRNKLPTEMIIKQQGKQVDTKEQKARNRKDKYKQSPCDAVVTSYPPPRKFHFVSCSDRVCACVSANKQWMLRNVLGMARWGADGRVSVFGQSVMEEEESRGLFGAELYFTSRTPFFFPCAPQMQRQSRKEAVTGAQHHGRKMCPANATFFETMRLCGCSPVVSFSSLGARFLIALFVARTTEDAAPS</sequence>
<name>A0A9J6FEK7_HAELO</name>